<evidence type="ECO:0000256" key="5">
    <source>
        <dbReference type="ARBA" id="ARBA00023288"/>
    </source>
</evidence>
<feature type="chain" id="PRO_5045425520" description="Lipoprotein" evidence="7">
    <location>
        <begin position="19"/>
        <end position="281"/>
    </location>
</feature>
<proteinExistence type="inferred from homology"/>
<keyword evidence="3" id="KW-0472">Membrane</keyword>
<sequence length="281" mass="29268">MRKTLVAGSALALSLVLAACGSGSGSGSASGSGDGGGADDTLVVGATAVPAGEVLTYIKDELAAQAGLDLEIKEFTDYVLPNTALQEGSLDANLYQNQPYLDDFNKAQGTDLVSVVKAYLPPMGVYSKKVDDVRDLADGATVAVPADTTNEGRALKLLASQGVITLEADAGADASPADISENPKNLEFKELEPAQLPRSLDDVAAAVINNNYAQDAGLSPTKDAVLLESAQDNPYANLLAVRRGDEDDPRVRKLVRLLTSAEVRKFIEDKYQGSVLPVTSG</sequence>
<dbReference type="Pfam" id="PF03180">
    <property type="entry name" value="Lipoprotein_9"/>
    <property type="match status" value="1"/>
</dbReference>
<evidence type="ECO:0000256" key="4">
    <source>
        <dbReference type="ARBA" id="ARBA00023139"/>
    </source>
</evidence>
<comment type="subcellular location">
    <subcellularLocation>
        <location evidence="1">Membrane</location>
        <topology evidence="1">Lipid-anchor</topology>
    </subcellularLocation>
</comment>
<dbReference type="InterPro" id="IPR004872">
    <property type="entry name" value="Lipoprotein_NlpA"/>
</dbReference>
<keyword evidence="4" id="KW-0564">Palmitate</keyword>
<evidence type="ECO:0000256" key="7">
    <source>
        <dbReference type="SAM" id="SignalP"/>
    </source>
</evidence>
<dbReference type="CDD" id="cd13597">
    <property type="entry name" value="PBP2_lipoprotein_Tp32"/>
    <property type="match status" value="1"/>
</dbReference>
<organism evidence="8 9">
    <name type="scientific">Streptomyces phaeoluteigriseus</name>
    <dbReference type="NCBI Taxonomy" id="114686"/>
    <lineage>
        <taxon>Bacteria</taxon>
        <taxon>Bacillati</taxon>
        <taxon>Actinomycetota</taxon>
        <taxon>Actinomycetes</taxon>
        <taxon>Kitasatosporales</taxon>
        <taxon>Streptomycetaceae</taxon>
        <taxon>Streptomyces</taxon>
        <taxon>Streptomyces aurantiacus group</taxon>
    </lineage>
</organism>
<keyword evidence="9" id="KW-1185">Reference proteome</keyword>
<dbReference type="EMBL" id="CP099468">
    <property type="protein sequence ID" value="USQ87274.1"/>
    <property type="molecule type" value="Genomic_DNA"/>
</dbReference>
<dbReference type="Proteomes" id="UP001056374">
    <property type="component" value="Chromosome"/>
</dbReference>
<keyword evidence="2 7" id="KW-0732">Signal</keyword>
<dbReference type="PANTHER" id="PTHR30429">
    <property type="entry name" value="D-METHIONINE-BINDING LIPOPROTEIN METQ"/>
    <property type="match status" value="1"/>
</dbReference>
<feature type="signal peptide" evidence="7">
    <location>
        <begin position="1"/>
        <end position="18"/>
    </location>
</feature>
<dbReference type="Gene3D" id="3.40.190.10">
    <property type="entry name" value="Periplasmic binding protein-like II"/>
    <property type="match status" value="2"/>
</dbReference>
<evidence type="ECO:0000313" key="9">
    <source>
        <dbReference type="Proteomes" id="UP001056374"/>
    </source>
</evidence>
<protein>
    <recommendedName>
        <fullName evidence="6">Lipoprotein</fullName>
    </recommendedName>
</protein>
<comment type="similarity">
    <text evidence="6">Belongs to the nlpA lipoprotein family.</text>
</comment>
<name>A0ABY4ZEM7_9ACTN</name>
<evidence type="ECO:0000256" key="6">
    <source>
        <dbReference type="PIRNR" id="PIRNR002854"/>
    </source>
</evidence>
<dbReference type="RefSeq" id="WP_252553254.1">
    <property type="nucleotide sequence ID" value="NZ_CP099468.1"/>
</dbReference>
<keyword evidence="5 6" id="KW-0449">Lipoprotein</keyword>
<evidence type="ECO:0000256" key="1">
    <source>
        <dbReference type="ARBA" id="ARBA00004635"/>
    </source>
</evidence>
<evidence type="ECO:0000256" key="3">
    <source>
        <dbReference type="ARBA" id="ARBA00023136"/>
    </source>
</evidence>
<evidence type="ECO:0000313" key="8">
    <source>
        <dbReference type="EMBL" id="USQ87274.1"/>
    </source>
</evidence>
<reference evidence="8" key="1">
    <citation type="submission" date="2022-06" db="EMBL/GenBank/DDBJ databases">
        <title>Complete genome sequence of soil microorganisms Streptomyces sp. Qhu-M197 isolated from Alpine meadows habitats on the Tibetan Plateau.</title>
        <authorList>
            <person name="Zhang B."/>
            <person name="Xiang X."/>
            <person name="Fan J."/>
        </authorList>
    </citation>
    <scope>NUCLEOTIDE SEQUENCE</scope>
    <source>
        <strain evidence="8">Qhu-M197</strain>
    </source>
</reference>
<gene>
    <name evidence="8" type="ORF">NFX46_28295</name>
</gene>
<dbReference type="SUPFAM" id="SSF53850">
    <property type="entry name" value="Periplasmic binding protein-like II"/>
    <property type="match status" value="1"/>
</dbReference>
<accession>A0ABY4ZEM7</accession>
<dbReference type="PIRSF" id="PIRSF002854">
    <property type="entry name" value="MetQ"/>
    <property type="match status" value="1"/>
</dbReference>
<evidence type="ECO:0000256" key="2">
    <source>
        <dbReference type="ARBA" id="ARBA00022729"/>
    </source>
</evidence>
<dbReference type="PANTHER" id="PTHR30429:SF0">
    <property type="entry name" value="METHIONINE-BINDING LIPOPROTEIN METQ"/>
    <property type="match status" value="1"/>
</dbReference>
<dbReference type="PROSITE" id="PS51257">
    <property type="entry name" value="PROKAR_LIPOPROTEIN"/>
    <property type="match status" value="1"/>
</dbReference>